<protein>
    <submittedName>
        <fullName evidence="1">Uncharacterized protein</fullName>
    </submittedName>
</protein>
<evidence type="ECO:0000313" key="2">
    <source>
        <dbReference type="Proteomes" id="UP001062846"/>
    </source>
</evidence>
<proteinExistence type="predicted"/>
<dbReference type="EMBL" id="CM046394">
    <property type="protein sequence ID" value="KAI8545281.1"/>
    <property type="molecule type" value="Genomic_DNA"/>
</dbReference>
<dbReference type="Proteomes" id="UP001062846">
    <property type="component" value="Chromosome 7"/>
</dbReference>
<reference evidence="1" key="1">
    <citation type="submission" date="2022-02" db="EMBL/GenBank/DDBJ databases">
        <title>Plant Genome Project.</title>
        <authorList>
            <person name="Zhang R.-G."/>
        </authorList>
    </citation>
    <scope>NUCLEOTIDE SEQUENCE</scope>
    <source>
        <strain evidence="1">AT1</strain>
    </source>
</reference>
<name>A0ACC0MX05_RHOML</name>
<accession>A0ACC0MX05</accession>
<comment type="caution">
    <text evidence="1">The sequence shown here is derived from an EMBL/GenBank/DDBJ whole genome shotgun (WGS) entry which is preliminary data.</text>
</comment>
<keyword evidence="2" id="KW-1185">Reference proteome</keyword>
<sequence length="147" mass="16420">MLERDPSLVKQTTLYDRHSALHVAAANGQIEIIRPLSHDQRTNRNGIFFFLLVSQQTELAANKSKGQSWYPGFNLALIPDGLPEDHPRLGDQLMEMFDALEAMTKPLFREMLVSDGGGDNGGLWIVKGHFCPKNVQFADIGPPSKQF</sequence>
<organism evidence="1 2">
    <name type="scientific">Rhododendron molle</name>
    <name type="common">Chinese azalea</name>
    <name type="synonym">Azalea mollis</name>
    <dbReference type="NCBI Taxonomy" id="49168"/>
    <lineage>
        <taxon>Eukaryota</taxon>
        <taxon>Viridiplantae</taxon>
        <taxon>Streptophyta</taxon>
        <taxon>Embryophyta</taxon>
        <taxon>Tracheophyta</taxon>
        <taxon>Spermatophyta</taxon>
        <taxon>Magnoliopsida</taxon>
        <taxon>eudicotyledons</taxon>
        <taxon>Gunneridae</taxon>
        <taxon>Pentapetalae</taxon>
        <taxon>asterids</taxon>
        <taxon>Ericales</taxon>
        <taxon>Ericaceae</taxon>
        <taxon>Ericoideae</taxon>
        <taxon>Rhodoreae</taxon>
        <taxon>Rhododendron</taxon>
    </lineage>
</organism>
<gene>
    <name evidence="1" type="ORF">RHMOL_Rhmol07G0029400</name>
</gene>
<evidence type="ECO:0000313" key="1">
    <source>
        <dbReference type="EMBL" id="KAI8545281.1"/>
    </source>
</evidence>